<dbReference type="GeneID" id="55640332"/>
<dbReference type="RefSeq" id="WP_174628535.1">
    <property type="nucleotide sequence ID" value="NZ_CP049074.1"/>
</dbReference>
<accession>A0A6N0NQ88</accession>
<dbReference type="Pfam" id="PF22752">
    <property type="entry name" value="DUF488-N3i"/>
    <property type="match status" value="1"/>
</dbReference>
<dbReference type="PANTHER" id="PTHR36849">
    <property type="entry name" value="CYTOPLASMIC PROTEIN-RELATED"/>
    <property type="match status" value="1"/>
</dbReference>
<keyword evidence="2" id="KW-1185">Reference proteome</keyword>
<gene>
    <name evidence="1" type="ORF">GWK48_00265</name>
</gene>
<dbReference type="OrthoDB" id="7940at2157"/>
<dbReference type="EMBL" id="CP049074">
    <property type="protein sequence ID" value="QKQ99033.1"/>
    <property type="molecule type" value="Genomic_DNA"/>
</dbReference>
<evidence type="ECO:0000313" key="2">
    <source>
        <dbReference type="Proteomes" id="UP000509301"/>
    </source>
</evidence>
<organism evidence="1 2">
    <name type="scientific">Metallosphaera tengchongensis</name>
    <dbReference type="NCBI Taxonomy" id="1532350"/>
    <lineage>
        <taxon>Archaea</taxon>
        <taxon>Thermoproteota</taxon>
        <taxon>Thermoprotei</taxon>
        <taxon>Sulfolobales</taxon>
        <taxon>Sulfolobaceae</taxon>
        <taxon>Metallosphaera</taxon>
    </lineage>
</organism>
<name>A0A6N0NQ88_9CREN</name>
<sequence>MTIKVKRVYESPSPDDGIRILVDRLWPRGLSKEKANVDIWLKEIAPSDELRRFFSHDPNKWEEFKAKYFGELKTNPALKELIDVVKKEKMVTLLFSARDEKRNNAVALKQYLEFIIPEN</sequence>
<evidence type="ECO:0000313" key="1">
    <source>
        <dbReference type="EMBL" id="QKQ99033.1"/>
    </source>
</evidence>
<reference evidence="1 2" key="1">
    <citation type="submission" date="2020-02" db="EMBL/GenBank/DDBJ databases">
        <title>Comparative genome analysis reveals the metabolism and evolution of the thermophilic archaeal genus Metallosphaera.</title>
        <authorList>
            <person name="Jiang C."/>
        </authorList>
    </citation>
    <scope>NUCLEOTIDE SEQUENCE [LARGE SCALE GENOMIC DNA]</scope>
    <source>
        <strain evidence="1 2">Ric-A</strain>
    </source>
</reference>
<dbReference type="InterPro" id="IPR052552">
    <property type="entry name" value="YeaO-like"/>
</dbReference>
<dbReference type="AlphaFoldDB" id="A0A6N0NQ88"/>
<dbReference type="Proteomes" id="UP000509301">
    <property type="component" value="Chromosome"/>
</dbReference>
<dbReference type="PANTHER" id="PTHR36849:SF1">
    <property type="entry name" value="CYTOPLASMIC PROTEIN"/>
    <property type="match status" value="1"/>
</dbReference>
<proteinExistence type="predicted"/>
<protein>
    <submittedName>
        <fullName evidence="1">DUF488 domain-containing protein</fullName>
    </submittedName>
</protein>
<dbReference type="KEGG" id="mten:GWK48_00265"/>